<dbReference type="PATRIC" id="fig|751945.3.peg.2141"/>
<reference evidence="2 3" key="1">
    <citation type="journal article" date="2013" name="Genome Announc.">
        <title>Whole Genome Sequencing of Thermus oshimai JL-2 and Thermus thermophilus JL-18, Incomplete Denitrifiers from the United States Great Basin.</title>
        <authorList>
            <person name="Murugapiran S.K."/>
            <person name="Huntemann M."/>
            <person name="Wei C.L."/>
            <person name="Han J."/>
            <person name="Detter J.C."/>
            <person name="Han C.S."/>
            <person name="Erkkila T.H."/>
            <person name="Teshima H."/>
            <person name="Chen A."/>
            <person name="Kyrpides N."/>
            <person name="Mavrommatis K."/>
            <person name="Markowitz V."/>
            <person name="Szeto E."/>
            <person name="Ivanova N."/>
            <person name="Pagani I."/>
            <person name="Lam J."/>
            <person name="McDonald A.I."/>
            <person name="Dodsworth J.A."/>
            <person name="Pati A."/>
            <person name="Goodwin L."/>
            <person name="Peters L."/>
            <person name="Pitluck S."/>
            <person name="Woyke T."/>
            <person name="Hedlund B.P."/>
        </authorList>
    </citation>
    <scope>NUCLEOTIDE SEQUENCE</scope>
    <source>
        <strain evidence="2 3">JL-2</strain>
    </source>
</reference>
<dbReference type="PANTHER" id="PTHR21180:SF32">
    <property type="entry name" value="ENDONUCLEASE_EXONUCLEASE_PHOSPHATASE FAMILY DOMAIN-CONTAINING PROTEIN 1"/>
    <property type="match status" value="1"/>
</dbReference>
<organism evidence="2 3">
    <name type="scientific">Thermus oshimai JL-2</name>
    <dbReference type="NCBI Taxonomy" id="751945"/>
    <lineage>
        <taxon>Bacteria</taxon>
        <taxon>Thermotogati</taxon>
        <taxon>Deinococcota</taxon>
        <taxon>Deinococci</taxon>
        <taxon>Thermales</taxon>
        <taxon>Thermaceae</taxon>
        <taxon>Thermus</taxon>
    </lineage>
</organism>
<dbReference type="GO" id="GO:0015628">
    <property type="term" value="P:protein secretion by the type II secretion system"/>
    <property type="evidence" value="ECO:0007669"/>
    <property type="project" value="TreeGrafter"/>
</dbReference>
<dbReference type="PANTHER" id="PTHR21180">
    <property type="entry name" value="ENDONUCLEASE/EXONUCLEASE/PHOSPHATASE FAMILY DOMAIN-CONTAINING PROTEIN 1"/>
    <property type="match status" value="1"/>
</dbReference>
<dbReference type="KEGG" id="tos:Theos_2201"/>
<dbReference type="Pfam" id="PF12836">
    <property type="entry name" value="HHH_3"/>
    <property type="match status" value="1"/>
</dbReference>
<evidence type="ECO:0000313" key="2">
    <source>
        <dbReference type="EMBL" id="AFV77194.1"/>
    </source>
</evidence>
<dbReference type="STRING" id="751945.Theos_2201"/>
<dbReference type="GO" id="GO:0006281">
    <property type="term" value="P:DNA repair"/>
    <property type="evidence" value="ECO:0007669"/>
    <property type="project" value="InterPro"/>
</dbReference>
<dbReference type="InterPro" id="IPR003583">
    <property type="entry name" value="Hlx-hairpin-Hlx_DNA-bd_motif"/>
</dbReference>
<dbReference type="AlphaFoldDB" id="K7R829"/>
<dbReference type="GO" id="GO:0003677">
    <property type="term" value="F:DNA binding"/>
    <property type="evidence" value="ECO:0007669"/>
    <property type="project" value="InterPro"/>
</dbReference>
<feature type="domain" description="Helix-hairpin-helix DNA-binding motif class 1" evidence="1">
    <location>
        <begin position="80"/>
        <end position="99"/>
    </location>
</feature>
<dbReference type="SUPFAM" id="SSF81585">
    <property type="entry name" value="PsbU/PolX domain-like"/>
    <property type="match status" value="1"/>
</dbReference>
<dbReference type="RefSeq" id="WP_016330365.1">
    <property type="nucleotide sequence ID" value="NC_019386.1"/>
</dbReference>
<proteinExistence type="predicted"/>
<dbReference type="Gene3D" id="1.10.150.320">
    <property type="entry name" value="Photosystem II 12 kDa extrinsic protein"/>
    <property type="match status" value="1"/>
</dbReference>
<dbReference type="EMBL" id="CP003249">
    <property type="protein sequence ID" value="AFV77194.1"/>
    <property type="molecule type" value="Genomic_DNA"/>
</dbReference>
<dbReference type="HOGENOM" id="CLU_052011_3_3_0"/>
<dbReference type="SMART" id="SM00278">
    <property type="entry name" value="HhH1"/>
    <property type="match status" value="2"/>
</dbReference>
<accession>K7R829</accession>
<dbReference type="eggNOG" id="COG1555">
    <property type="taxonomic scope" value="Bacteria"/>
</dbReference>
<dbReference type="Proteomes" id="UP000000211">
    <property type="component" value="Chromosome"/>
</dbReference>
<feature type="domain" description="Helix-hairpin-helix DNA-binding motif class 1" evidence="1">
    <location>
        <begin position="54"/>
        <end position="73"/>
    </location>
</feature>
<protein>
    <submittedName>
        <fullName evidence="2">Helix-hairpin-helix protein</fullName>
    </submittedName>
</protein>
<dbReference type="GO" id="GO:0015627">
    <property type="term" value="C:type II protein secretion system complex"/>
    <property type="evidence" value="ECO:0007669"/>
    <property type="project" value="TreeGrafter"/>
</dbReference>
<dbReference type="InterPro" id="IPR051675">
    <property type="entry name" value="Endo/Exo/Phosphatase_dom_1"/>
</dbReference>
<keyword evidence="3" id="KW-1185">Reference proteome</keyword>
<gene>
    <name evidence="2" type="ORF">Theos_2201</name>
</gene>
<sequence length="102" mass="11155">MVRLYLLAVALLGLSALWPKVFPHPAPVRVEALGKVAFTPPPPAPVSLNEASYEELLALPGVGPALAQRILEGRPYREVEDLLQVKGIGPKTLERLRPYVRP</sequence>
<name>K7R829_THEOS</name>
<evidence type="ECO:0000259" key="1">
    <source>
        <dbReference type="SMART" id="SM00278"/>
    </source>
</evidence>
<evidence type="ECO:0000313" key="3">
    <source>
        <dbReference type="Proteomes" id="UP000000211"/>
    </source>
</evidence>